<accession>A0A9W8ML81</accession>
<evidence type="ECO:0000313" key="9">
    <source>
        <dbReference type="Proteomes" id="UP001140091"/>
    </source>
</evidence>
<evidence type="ECO:0000256" key="7">
    <source>
        <dbReference type="SAM" id="MobiDB-lite"/>
    </source>
</evidence>
<dbReference type="InterPro" id="IPR001563">
    <property type="entry name" value="Peptidase_S10"/>
</dbReference>
<dbReference type="Pfam" id="PF00450">
    <property type="entry name" value="Peptidase_S10"/>
    <property type="match status" value="2"/>
</dbReference>
<evidence type="ECO:0000256" key="6">
    <source>
        <dbReference type="RuleBase" id="RU361156"/>
    </source>
</evidence>
<dbReference type="Proteomes" id="UP001140091">
    <property type="component" value="Unassembled WGS sequence"/>
</dbReference>
<keyword evidence="2 6" id="KW-0121">Carboxypeptidase</keyword>
<dbReference type="AlphaFoldDB" id="A0A9W8ML81"/>
<feature type="signal peptide" evidence="6">
    <location>
        <begin position="1"/>
        <end position="21"/>
    </location>
</feature>
<dbReference type="Gene3D" id="3.40.50.1820">
    <property type="entry name" value="alpha/beta hydrolase"/>
    <property type="match status" value="1"/>
</dbReference>
<dbReference type="PANTHER" id="PTHR11802">
    <property type="entry name" value="SERINE PROTEASE FAMILY S10 SERINE CARBOXYPEPTIDASE"/>
    <property type="match status" value="1"/>
</dbReference>
<keyword evidence="5" id="KW-0325">Glycoprotein</keyword>
<organism evidence="8 9">
    <name type="scientific">Candolleomyces eurysporus</name>
    <dbReference type="NCBI Taxonomy" id="2828524"/>
    <lineage>
        <taxon>Eukaryota</taxon>
        <taxon>Fungi</taxon>
        <taxon>Dikarya</taxon>
        <taxon>Basidiomycota</taxon>
        <taxon>Agaricomycotina</taxon>
        <taxon>Agaricomycetes</taxon>
        <taxon>Agaricomycetidae</taxon>
        <taxon>Agaricales</taxon>
        <taxon>Agaricineae</taxon>
        <taxon>Psathyrellaceae</taxon>
        <taxon>Candolleomyces</taxon>
    </lineage>
</organism>
<feature type="compositionally biased region" description="Low complexity" evidence="7">
    <location>
        <begin position="613"/>
        <end position="629"/>
    </location>
</feature>
<comment type="similarity">
    <text evidence="1 6">Belongs to the peptidase S10 family.</text>
</comment>
<dbReference type="SUPFAM" id="SSF53474">
    <property type="entry name" value="alpha/beta-Hydrolases"/>
    <property type="match status" value="1"/>
</dbReference>
<evidence type="ECO:0000256" key="1">
    <source>
        <dbReference type="ARBA" id="ARBA00009431"/>
    </source>
</evidence>
<proteinExistence type="inferred from homology"/>
<dbReference type="InterPro" id="IPR029058">
    <property type="entry name" value="AB_hydrolase_fold"/>
</dbReference>
<evidence type="ECO:0000256" key="5">
    <source>
        <dbReference type="ARBA" id="ARBA00023180"/>
    </source>
</evidence>
<sequence length="644" mass="71577">MLCSRALVSLALAVLPLVVSQDSLPSSWPHDYPGKPSGDFSPSWQNYFRVTDPLPNVTFPLGRSYAGNLPVNRGSPNNTLFFWGFEKTAGSLTSTSSRRRDEPWAIWLNGGPGSSSFYGFFFENGPISLGPDWRPSSNQYSWDKLADYFWIDQPVGVGHATATSDGYVADEDQIGRDFMQFLSNLVKVFPSLKTRPLHLTGESYAGTYIPYILKAYFQMSDPPVKIQNIVIGDGTLTSGVVWNLLPTMQVIETFPQLIGYDPVVYKYFKEQSHLCGYDLNLTYPEDGVLPDIPLRQPRDRDIPFLAAARFHTRGLTLTQTLQKRYEESEVKGLHRRDRDLRRELWKRDLSDRVNGTIDPWYGCFLWDMAMDYALNFTYPWNEVQYLDVYDLADVVFPPVEKDASVFLNDPATRKALHAPTSKDWVLNIPHTFGGVGTIDPSPVPITFLTELATNATAKNVGIILYSGNNDFLIPRLGTEIAIQNTTFGGIQGFTKKPSTRWNDDTGKFAGIIHQERGWKYALFYGTGHLVPSAVPRAAYRFVRDFVLGNDPLGSVVQLPGGQSMVVGGQDPSLQGKALQAAPDLYLGEGATQSTYIAPAATRAAWSSFIATETATATRAPSPPRSASSTTKRHHRALRTEAPTP</sequence>
<dbReference type="PROSITE" id="PS00131">
    <property type="entry name" value="CARBOXYPEPT_SER_SER"/>
    <property type="match status" value="1"/>
</dbReference>
<name>A0A9W8ML81_9AGAR</name>
<evidence type="ECO:0000256" key="2">
    <source>
        <dbReference type="ARBA" id="ARBA00022645"/>
    </source>
</evidence>
<dbReference type="EC" id="3.4.16.-" evidence="6"/>
<dbReference type="GO" id="GO:0006508">
    <property type="term" value="P:proteolysis"/>
    <property type="evidence" value="ECO:0007669"/>
    <property type="project" value="UniProtKB-KW"/>
</dbReference>
<protein>
    <recommendedName>
        <fullName evidence="6">Carboxypeptidase</fullName>
        <ecNumber evidence="6">3.4.16.-</ecNumber>
    </recommendedName>
</protein>
<comment type="caution">
    <text evidence="8">The sequence shown here is derived from an EMBL/GenBank/DDBJ whole genome shotgun (WGS) entry which is preliminary data.</text>
</comment>
<feature type="region of interest" description="Disordered" evidence="7">
    <location>
        <begin position="613"/>
        <end position="644"/>
    </location>
</feature>
<gene>
    <name evidence="8" type="ORF">H1R20_g2280</name>
</gene>
<dbReference type="PANTHER" id="PTHR11802:SF479">
    <property type="entry name" value="CARBOXYPEPTIDASE"/>
    <property type="match status" value="1"/>
</dbReference>
<keyword evidence="4 6" id="KW-0378">Hydrolase</keyword>
<dbReference type="OrthoDB" id="443318at2759"/>
<dbReference type="EMBL" id="JANBPK010000709">
    <property type="protein sequence ID" value="KAJ2934821.1"/>
    <property type="molecule type" value="Genomic_DNA"/>
</dbReference>
<evidence type="ECO:0000313" key="8">
    <source>
        <dbReference type="EMBL" id="KAJ2934821.1"/>
    </source>
</evidence>
<keyword evidence="9" id="KW-1185">Reference proteome</keyword>
<feature type="non-terminal residue" evidence="8">
    <location>
        <position position="644"/>
    </location>
</feature>
<dbReference type="InterPro" id="IPR018202">
    <property type="entry name" value="Ser_caboxypep_ser_AS"/>
</dbReference>
<dbReference type="GO" id="GO:0004185">
    <property type="term" value="F:serine-type carboxypeptidase activity"/>
    <property type="evidence" value="ECO:0007669"/>
    <property type="project" value="UniProtKB-UniRule"/>
</dbReference>
<reference evidence="8" key="1">
    <citation type="submission" date="2022-06" db="EMBL/GenBank/DDBJ databases">
        <title>Genome Sequence of Candolleomyces eurysporus.</title>
        <authorList>
            <person name="Buettner E."/>
        </authorList>
    </citation>
    <scope>NUCLEOTIDE SEQUENCE</scope>
    <source>
        <strain evidence="8">VTCC 930004</strain>
    </source>
</reference>
<keyword evidence="3 6" id="KW-0645">Protease</keyword>
<keyword evidence="6" id="KW-0732">Signal</keyword>
<evidence type="ECO:0000256" key="4">
    <source>
        <dbReference type="ARBA" id="ARBA00022801"/>
    </source>
</evidence>
<dbReference type="PRINTS" id="PR00724">
    <property type="entry name" value="CRBOXYPTASEC"/>
</dbReference>
<evidence type="ECO:0000256" key="3">
    <source>
        <dbReference type="ARBA" id="ARBA00022670"/>
    </source>
</evidence>
<feature type="chain" id="PRO_5041017529" description="Carboxypeptidase" evidence="6">
    <location>
        <begin position="22"/>
        <end position="644"/>
    </location>
</feature>